<keyword evidence="1" id="KW-1133">Transmembrane helix</keyword>
<feature type="transmembrane region" description="Helical" evidence="1">
    <location>
        <begin position="21"/>
        <end position="45"/>
    </location>
</feature>
<proteinExistence type="predicted"/>
<keyword evidence="1" id="KW-0812">Transmembrane</keyword>
<organism evidence="3 4">
    <name type="scientific">Variovorax ginsengisoli</name>
    <dbReference type="NCBI Taxonomy" id="363844"/>
    <lineage>
        <taxon>Bacteria</taxon>
        <taxon>Pseudomonadati</taxon>
        <taxon>Pseudomonadota</taxon>
        <taxon>Betaproteobacteria</taxon>
        <taxon>Burkholderiales</taxon>
        <taxon>Comamonadaceae</taxon>
        <taxon>Variovorax</taxon>
    </lineage>
</organism>
<sequence>MGANNAAWGFHSLLPLGFWQAFTWLGDSGLLIPVSLLIALALAVAPRTRPVAWLWCLVFGAGSLLILGSKLAFLGWGVGSRALNFTGFSGHTAISASVWPVALWLLASRWGHRARVAAAIFGWLLAAGIGVSRLAVDAHSVSEVVAGYLLGVTVSAVFLGLAHRRAHPDLRWPMVVVGLLLPLVFFPPGRPAPTQDLLEDIAVWMAGVERPFTREDMHRS</sequence>
<comment type="caution">
    <text evidence="3">The sequence shown here is derived from an EMBL/GenBank/DDBJ whole genome shotgun (WGS) entry which is preliminary data.</text>
</comment>
<dbReference type="Proteomes" id="UP001226867">
    <property type="component" value="Unassembled WGS sequence"/>
</dbReference>
<dbReference type="SMART" id="SM00014">
    <property type="entry name" value="acidPPc"/>
    <property type="match status" value="1"/>
</dbReference>
<dbReference type="SUPFAM" id="SSF48317">
    <property type="entry name" value="Acid phosphatase/Vanadium-dependent haloperoxidase"/>
    <property type="match status" value="1"/>
</dbReference>
<reference evidence="3 4" key="1">
    <citation type="submission" date="2023-07" db="EMBL/GenBank/DDBJ databases">
        <title>Sorghum-associated microbial communities from plants grown in Nebraska, USA.</title>
        <authorList>
            <person name="Schachtman D."/>
        </authorList>
    </citation>
    <scope>NUCLEOTIDE SEQUENCE [LARGE SCALE GENOMIC DNA]</scope>
    <source>
        <strain evidence="3 4">DS1607</strain>
    </source>
</reference>
<feature type="transmembrane region" description="Helical" evidence="1">
    <location>
        <begin position="144"/>
        <end position="163"/>
    </location>
</feature>
<dbReference type="InterPro" id="IPR036938">
    <property type="entry name" value="PAP2/HPO_sf"/>
</dbReference>
<dbReference type="Gene3D" id="1.20.144.10">
    <property type="entry name" value="Phosphatidic acid phosphatase type 2/haloperoxidase"/>
    <property type="match status" value="1"/>
</dbReference>
<keyword evidence="4" id="KW-1185">Reference proteome</keyword>
<dbReference type="InterPro" id="IPR000326">
    <property type="entry name" value="PAP2/HPO"/>
</dbReference>
<protein>
    <submittedName>
        <fullName evidence="3">Membrane-associated phospholipid phosphatase</fullName>
    </submittedName>
</protein>
<evidence type="ECO:0000259" key="2">
    <source>
        <dbReference type="SMART" id="SM00014"/>
    </source>
</evidence>
<gene>
    <name evidence="3" type="ORF">J2W36_003494</name>
</gene>
<evidence type="ECO:0000313" key="4">
    <source>
        <dbReference type="Proteomes" id="UP001226867"/>
    </source>
</evidence>
<evidence type="ECO:0000256" key="1">
    <source>
        <dbReference type="SAM" id="Phobius"/>
    </source>
</evidence>
<feature type="domain" description="Phosphatidic acid phosphatase type 2/haloperoxidase" evidence="2">
    <location>
        <begin position="25"/>
        <end position="159"/>
    </location>
</feature>
<dbReference type="EMBL" id="JAUSRO010000011">
    <property type="protein sequence ID" value="MDP9901228.1"/>
    <property type="molecule type" value="Genomic_DNA"/>
</dbReference>
<feature type="transmembrane region" description="Helical" evidence="1">
    <location>
        <begin position="114"/>
        <end position="132"/>
    </location>
</feature>
<feature type="transmembrane region" description="Helical" evidence="1">
    <location>
        <begin position="170"/>
        <end position="188"/>
    </location>
</feature>
<dbReference type="RefSeq" id="WP_307691004.1">
    <property type="nucleotide sequence ID" value="NZ_JAUSRO010000011.1"/>
</dbReference>
<keyword evidence="1" id="KW-0472">Membrane</keyword>
<dbReference type="Pfam" id="PF01569">
    <property type="entry name" value="PAP2"/>
    <property type="match status" value="1"/>
</dbReference>
<feature type="transmembrane region" description="Helical" evidence="1">
    <location>
        <begin position="52"/>
        <end position="76"/>
    </location>
</feature>
<evidence type="ECO:0000313" key="3">
    <source>
        <dbReference type="EMBL" id="MDP9901228.1"/>
    </source>
</evidence>
<name>A0ABT9SA38_9BURK</name>
<accession>A0ABT9SA38</accession>
<feature type="transmembrane region" description="Helical" evidence="1">
    <location>
        <begin position="88"/>
        <end position="107"/>
    </location>
</feature>